<evidence type="ECO:0000313" key="1">
    <source>
        <dbReference type="Proteomes" id="UP000887581"/>
    </source>
</evidence>
<dbReference type="PROSITE" id="PS50096">
    <property type="entry name" value="IQ"/>
    <property type="match status" value="3"/>
</dbReference>
<proteinExistence type="predicted"/>
<keyword evidence="1" id="KW-1185">Reference proteome</keyword>
<reference evidence="2" key="1">
    <citation type="submission" date="2022-11" db="UniProtKB">
        <authorList>
            <consortium name="WormBaseParasite"/>
        </authorList>
    </citation>
    <scope>IDENTIFICATION</scope>
</reference>
<dbReference type="InterPro" id="IPR000048">
    <property type="entry name" value="IQ_motif_EF-hand-BS"/>
</dbReference>
<dbReference type="SUPFAM" id="SSF52540">
    <property type="entry name" value="P-loop containing nucleoside triphosphate hydrolases"/>
    <property type="match status" value="1"/>
</dbReference>
<dbReference type="WBParaSite" id="sdigi.contig586.g9109.t1">
    <property type="protein sequence ID" value="sdigi.contig586.g9109.t1"/>
    <property type="gene ID" value="sdigi.contig586.g9109"/>
</dbReference>
<accession>A0A915Q4Y4</accession>
<name>A0A915Q4Y4_9BILA</name>
<dbReference type="Proteomes" id="UP000887581">
    <property type="component" value="Unplaced"/>
</dbReference>
<dbReference type="Gene3D" id="1.20.5.190">
    <property type="match status" value="2"/>
</dbReference>
<sequence length="114" mass="13543">MIVLRQRQAATTIQRAYRIHLAQKELKKLRSEADKKTKAACMIQRYYRCYIGRKKRQNYQRAAIIIQVAPILLRKIKGKKSQTNSLQSRIRGYLARIHYQNMRRNANQNNIPCI</sequence>
<dbReference type="AlphaFoldDB" id="A0A915Q4Y4"/>
<evidence type="ECO:0000313" key="2">
    <source>
        <dbReference type="WBParaSite" id="sdigi.contig586.g9109.t1"/>
    </source>
</evidence>
<organism evidence="1 2">
    <name type="scientific">Setaria digitata</name>
    <dbReference type="NCBI Taxonomy" id="48799"/>
    <lineage>
        <taxon>Eukaryota</taxon>
        <taxon>Metazoa</taxon>
        <taxon>Ecdysozoa</taxon>
        <taxon>Nematoda</taxon>
        <taxon>Chromadorea</taxon>
        <taxon>Rhabditida</taxon>
        <taxon>Spirurina</taxon>
        <taxon>Spiruromorpha</taxon>
        <taxon>Filarioidea</taxon>
        <taxon>Setariidae</taxon>
        <taxon>Setaria</taxon>
    </lineage>
</organism>
<dbReference type="SMART" id="SM00015">
    <property type="entry name" value="IQ"/>
    <property type="match status" value="3"/>
</dbReference>
<dbReference type="InterPro" id="IPR027417">
    <property type="entry name" value="P-loop_NTPase"/>
</dbReference>
<protein>
    <submittedName>
        <fullName evidence="2">Myosin motor domain-containing protein</fullName>
    </submittedName>
</protein>
<dbReference type="Pfam" id="PF00612">
    <property type="entry name" value="IQ"/>
    <property type="match status" value="3"/>
</dbReference>